<sequence length="101" mass="10728">MNGIELAPLSMQRDDVPNARYLADSQVIVFVSTPLYSGSCPPRGRAEQSGSTVTVTVSETGDVCTADANRDLFLVQGFGGIPKRLIVKQDGQDEIDLSLAG</sequence>
<dbReference type="EMBL" id="JACKXE010000001">
    <property type="protein sequence ID" value="MBB6626049.1"/>
    <property type="molecule type" value="Genomic_DNA"/>
</dbReference>
<protein>
    <submittedName>
        <fullName evidence="1">Uncharacterized protein</fullName>
    </submittedName>
</protein>
<keyword evidence="2" id="KW-1185">Reference proteome</keyword>
<dbReference type="AlphaFoldDB" id="A0A7X0RD23"/>
<gene>
    <name evidence="1" type="ORF">H5V45_01830</name>
</gene>
<comment type="caution">
    <text evidence="1">The sequence shown here is derived from an EMBL/GenBank/DDBJ whole genome shotgun (WGS) entry which is preliminary data.</text>
</comment>
<dbReference type="Proteomes" id="UP000523955">
    <property type="component" value="Unassembled WGS sequence"/>
</dbReference>
<reference evidence="1 2" key="1">
    <citation type="submission" date="2020-08" db="EMBL/GenBank/DDBJ databases">
        <authorList>
            <person name="Seo M.-J."/>
        </authorList>
    </citation>
    <scope>NUCLEOTIDE SEQUENCE [LARGE SCALE GENOMIC DNA]</scope>
    <source>
        <strain evidence="1 2">KIGAM211</strain>
    </source>
</reference>
<evidence type="ECO:0000313" key="2">
    <source>
        <dbReference type="Proteomes" id="UP000523955"/>
    </source>
</evidence>
<evidence type="ECO:0000313" key="1">
    <source>
        <dbReference type="EMBL" id="MBB6626049.1"/>
    </source>
</evidence>
<name>A0A7X0RD23_9ACTN</name>
<dbReference type="RefSeq" id="WP_185251363.1">
    <property type="nucleotide sequence ID" value="NZ_JACKXE010000001.1"/>
</dbReference>
<proteinExistence type="predicted"/>
<organism evidence="1 2">
    <name type="scientific">Nocardioides luti</name>
    <dbReference type="NCBI Taxonomy" id="2761101"/>
    <lineage>
        <taxon>Bacteria</taxon>
        <taxon>Bacillati</taxon>
        <taxon>Actinomycetota</taxon>
        <taxon>Actinomycetes</taxon>
        <taxon>Propionibacteriales</taxon>
        <taxon>Nocardioidaceae</taxon>
        <taxon>Nocardioides</taxon>
    </lineage>
</organism>
<accession>A0A7X0RD23</accession>